<dbReference type="InterPro" id="IPR012347">
    <property type="entry name" value="Ferritin-like"/>
</dbReference>
<dbReference type="OrthoDB" id="2356617at2"/>
<evidence type="ECO:0000313" key="1">
    <source>
        <dbReference type="EMBL" id="PLR81973.1"/>
    </source>
</evidence>
<reference evidence="2 4" key="2">
    <citation type="submission" date="2017-12" db="EMBL/GenBank/DDBJ databases">
        <title>Comparative Functional Genomics of Dry Heat Resistant strains isolated from the Viking Spacecraft.</title>
        <authorList>
            <person name="Seuylemezian A."/>
            <person name="Cooper K."/>
            <person name="Vaishampayan P."/>
        </authorList>
    </citation>
    <scope>NUCLEOTIDE SEQUENCE [LARGE SCALE GENOMIC DNA]</scope>
    <source>
        <strain evidence="2 4">ATCC 29669</strain>
    </source>
</reference>
<keyword evidence="4" id="KW-1185">Reference proteome</keyword>
<organism evidence="1 3">
    <name type="scientific">Bacillus canaveralius</name>
    <dbReference type="NCBI Taxonomy" id="1403243"/>
    <lineage>
        <taxon>Bacteria</taxon>
        <taxon>Bacillati</taxon>
        <taxon>Bacillota</taxon>
        <taxon>Bacilli</taxon>
        <taxon>Bacillales</taxon>
        <taxon>Bacillaceae</taxon>
        <taxon>Bacillus</taxon>
    </lineage>
</organism>
<evidence type="ECO:0000313" key="2">
    <source>
        <dbReference type="EMBL" id="PLR99359.1"/>
    </source>
</evidence>
<accession>A0A2N5GKB9</accession>
<proteinExistence type="predicted"/>
<dbReference type="Proteomes" id="UP000234951">
    <property type="component" value="Unassembled WGS sequence"/>
</dbReference>
<dbReference type="Proteomes" id="UP000235114">
    <property type="component" value="Unassembled WGS sequence"/>
</dbReference>
<dbReference type="EMBL" id="PGVA01000028">
    <property type="protein sequence ID" value="PLR81973.1"/>
    <property type="molecule type" value="Genomic_DNA"/>
</dbReference>
<dbReference type="AlphaFoldDB" id="A0A2N5GKB9"/>
<evidence type="ECO:0008006" key="5">
    <source>
        <dbReference type="Google" id="ProtNLM"/>
    </source>
</evidence>
<dbReference type="Gene3D" id="1.20.1260.10">
    <property type="match status" value="1"/>
</dbReference>
<comment type="caution">
    <text evidence="1">The sequence shown here is derived from an EMBL/GenBank/DDBJ whole genome shotgun (WGS) entry which is preliminary data.</text>
</comment>
<gene>
    <name evidence="1" type="ORF">CU635_12385</name>
    <name evidence="2" type="ORF">CVD25_05680</name>
</gene>
<dbReference type="EMBL" id="PGVD01000015">
    <property type="protein sequence ID" value="PLR99359.1"/>
    <property type="molecule type" value="Genomic_DNA"/>
</dbReference>
<name>A0A2N5GKB9_9BACI</name>
<sequence>MTKYLGVHETLEAHEILTFKNVCLTKSHTMSGLAQDEELKALLAGDVEVNRAHIQQLQELLTKQEALS</sequence>
<protein>
    <recommendedName>
        <fullName evidence="5">Spore coat protein</fullName>
    </recommendedName>
</protein>
<evidence type="ECO:0000313" key="4">
    <source>
        <dbReference type="Proteomes" id="UP000235114"/>
    </source>
</evidence>
<evidence type="ECO:0000313" key="3">
    <source>
        <dbReference type="Proteomes" id="UP000234951"/>
    </source>
</evidence>
<dbReference type="RefSeq" id="WP_101577689.1">
    <property type="nucleotide sequence ID" value="NZ_PGVA01000028.1"/>
</dbReference>
<reference evidence="1 3" key="1">
    <citation type="submission" date="2017-11" db="EMBL/GenBank/DDBJ databases">
        <title>Comparitive Functional Genomics of Dry Heat Resistant strains isolated from the Viking Spacecraft.</title>
        <authorList>
            <person name="Seuylemezian A."/>
            <person name="Cooper K."/>
            <person name="Vaishampayan P."/>
        </authorList>
    </citation>
    <scope>NUCLEOTIDE SEQUENCE [LARGE SCALE GENOMIC DNA]</scope>
    <source>
        <strain evidence="1 3">M4.6</strain>
    </source>
</reference>